<dbReference type="OrthoDB" id="2388470at2"/>
<reference evidence="1 2" key="1">
    <citation type="submission" date="2016-11" db="EMBL/GenBank/DDBJ databases">
        <authorList>
            <person name="Jaros S."/>
            <person name="Januszkiewicz K."/>
            <person name="Wedrychowicz H."/>
        </authorList>
    </citation>
    <scope>NUCLEOTIDE SEQUENCE [LARGE SCALE GENOMIC DNA]</scope>
    <source>
        <strain evidence="1 2">DSM 16010</strain>
    </source>
</reference>
<dbReference type="EMBL" id="FRCF01000002">
    <property type="protein sequence ID" value="SHL43725.1"/>
    <property type="molecule type" value="Genomic_DNA"/>
</dbReference>
<organism evidence="1 2">
    <name type="scientific">Lacicoccus alkaliphilus DSM 16010</name>
    <dbReference type="NCBI Taxonomy" id="1123231"/>
    <lineage>
        <taxon>Bacteria</taxon>
        <taxon>Bacillati</taxon>
        <taxon>Bacillota</taxon>
        <taxon>Bacilli</taxon>
        <taxon>Bacillales</taxon>
        <taxon>Salinicoccaceae</taxon>
        <taxon>Lacicoccus</taxon>
    </lineage>
</organism>
<proteinExistence type="predicted"/>
<dbReference type="AlphaFoldDB" id="A0A1M7AM51"/>
<gene>
    <name evidence="1" type="ORF">SAMN02745189_00196</name>
</gene>
<keyword evidence="2" id="KW-1185">Reference proteome</keyword>
<evidence type="ECO:0000313" key="1">
    <source>
        <dbReference type="EMBL" id="SHL43725.1"/>
    </source>
</evidence>
<name>A0A1M7AM51_9BACL</name>
<accession>A0A1M7AM51</accession>
<protein>
    <submittedName>
        <fullName evidence="1">Uncharacterized protein</fullName>
    </submittedName>
</protein>
<evidence type="ECO:0000313" key="2">
    <source>
        <dbReference type="Proteomes" id="UP000184206"/>
    </source>
</evidence>
<dbReference type="Proteomes" id="UP000184206">
    <property type="component" value="Unassembled WGS sequence"/>
</dbReference>
<sequence length="192" mass="22262">MKTLYHCHNLNTDSRSLVMSQRDFNAPNPVIADMAKSLNPGAEIFVSVNHADEKEPFMHKNIVFETVKHFKNVEGYITDEVFTDNHHHLDSMFVNELSKLIGDRHFIIGPAFSRTPYFRQSHILDELIEYDVSGVMFDIRGVDFKNYSELQPLAKLKIHAKKRIEIIPVVESEEKREALLKNIPFDVVYIHP</sequence>